<protein>
    <recommendedName>
        <fullName evidence="2">DUF1468 domain-containing protein</fullName>
    </recommendedName>
</protein>
<reference evidence="3 4" key="1">
    <citation type="submission" date="2019-08" db="EMBL/GenBank/DDBJ databases">
        <authorList>
            <person name="Peeters C."/>
        </authorList>
    </citation>
    <scope>NUCLEOTIDE SEQUENCE [LARGE SCALE GENOMIC DNA]</scope>
    <source>
        <strain evidence="3 4">LMG 31107</strain>
    </source>
</reference>
<dbReference type="Proteomes" id="UP000396788">
    <property type="component" value="Unassembled WGS sequence"/>
</dbReference>
<keyword evidence="1" id="KW-1133">Transmembrane helix</keyword>
<evidence type="ECO:0000256" key="1">
    <source>
        <dbReference type="SAM" id="Phobius"/>
    </source>
</evidence>
<feature type="domain" description="DUF1468" evidence="2">
    <location>
        <begin position="12"/>
        <end position="146"/>
    </location>
</feature>
<gene>
    <name evidence="3" type="ORF">PCE31107_01574</name>
</gene>
<dbReference type="EMBL" id="CABPRY010000002">
    <property type="protein sequence ID" value="VVD89922.1"/>
    <property type="molecule type" value="Genomic_DNA"/>
</dbReference>
<dbReference type="Pfam" id="PF07331">
    <property type="entry name" value="TctB"/>
    <property type="match status" value="1"/>
</dbReference>
<feature type="transmembrane region" description="Helical" evidence="1">
    <location>
        <begin position="42"/>
        <end position="61"/>
    </location>
</feature>
<dbReference type="InterPro" id="IPR009936">
    <property type="entry name" value="DUF1468"/>
</dbReference>
<feature type="transmembrane region" description="Helical" evidence="1">
    <location>
        <begin position="122"/>
        <end position="141"/>
    </location>
</feature>
<dbReference type="AlphaFoldDB" id="A0A5E4TRS9"/>
<name>A0A5E4TRS9_9BURK</name>
<accession>A0A5E4TRS9</accession>
<evidence type="ECO:0000259" key="2">
    <source>
        <dbReference type="Pfam" id="PF07331"/>
    </source>
</evidence>
<organism evidence="3 4">
    <name type="scientific">Pandoraea cepalis</name>
    <dbReference type="NCBI Taxonomy" id="2508294"/>
    <lineage>
        <taxon>Bacteria</taxon>
        <taxon>Pseudomonadati</taxon>
        <taxon>Pseudomonadota</taxon>
        <taxon>Betaproteobacteria</taxon>
        <taxon>Burkholderiales</taxon>
        <taxon>Burkholderiaceae</taxon>
        <taxon>Pandoraea</taxon>
    </lineage>
</organism>
<proteinExistence type="predicted"/>
<keyword evidence="1" id="KW-0472">Membrane</keyword>
<evidence type="ECO:0000313" key="4">
    <source>
        <dbReference type="Proteomes" id="UP000396788"/>
    </source>
</evidence>
<sequence>MTRHAWIRRDLWAGLLLVLLGGAVLFESKSYGFGTLGQMGPGFFPATLGVLLLLIGTLIAATSKNTEVLAKPSAKAWRGAGLVLLSVLAFVGVAAHMGLLPATFISVVIAGFADQRNPVRDVFLMAAVLTVFCFVVFSWGLHLQLPAFRWEW</sequence>
<feature type="transmembrane region" description="Helical" evidence="1">
    <location>
        <begin position="82"/>
        <end position="110"/>
    </location>
</feature>
<keyword evidence="1" id="KW-0812">Transmembrane</keyword>
<evidence type="ECO:0000313" key="3">
    <source>
        <dbReference type="EMBL" id="VVD89922.1"/>
    </source>
</evidence>